<name>A0A9P3CFK5_9PEZI</name>
<evidence type="ECO:0000256" key="1">
    <source>
        <dbReference type="SAM" id="MobiDB-lite"/>
    </source>
</evidence>
<dbReference type="RefSeq" id="XP_044656333.1">
    <property type="nucleotide sequence ID" value="XM_044800398.1"/>
</dbReference>
<evidence type="ECO:0000313" key="3">
    <source>
        <dbReference type="Proteomes" id="UP000825890"/>
    </source>
</evidence>
<dbReference type="AlphaFoldDB" id="A0A9P3CFK5"/>
<gene>
    <name evidence="2" type="ORF">CKM354_000513500</name>
</gene>
<feature type="compositionally biased region" description="Basic and acidic residues" evidence="1">
    <location>
        <begin position="133"/>
        <end position="154"/>
    </location>
</feature>
<dbReference type="EMBL" id="BOLY01000003">
    <property type="protein sequence ID" value="GIZ41846.1"/>
    <property type="molecule type" value="Genomic_DNA"/>
</dbReference>
<evidence type="ECO:0000313" key="2">
    <source>
        <dbReference type="EMBL" id="GIZ41846.1"/>
    </source>
</evidence>
<proteinExistence type="predicted"/>
<keyword evidence="3" id="KW-1185">Reference proteome</keyword>
<dbReference type="Proteomes" id="UP000825890">
    <property type="component" value="Unassembled WGS sequence"/>
</dbReference>
<feature type="region of interest" description="Disordered" evidence="1">
    <location>
        <begin position="122"/>
        <end position="167"/>
    </location>
</feature>
<protein>
    <submittedName>
        <fullName evidence="2">Uncharacterized protein</fullName>
    </submittedName>
</protein>
<dbReference type="GeneID" id="68290710"/>
<sequence length="167" mass="18500">MLKAHREDRNEYAESTARMLTENASLSLLIRARACIVLGCSIDSDFLDIAKEGVRIAELGYSRCNNPGLGRQRAGRTCTFGWEASAADDEAFLAESNLRAEMRDISHLKELIDPPSTSAATKTKVRRVYSSDPGKDAPLEELDEKTGDWHERGPLVEGEEVEMIGEE</sequence>
<comment type="caution">
    <text evidence="2">The sequence shown here is derived from an EMBL/GenBank/DDBJ whole genome shotgun (WGS) entry which is preliminary data.</text>
</comment>
<organism evidence="2 3">
    <name type="scientific">Cercospora kikuchii</name>
    <dbReference type="NCBI Taxonomy" id="84275"/>
    <lineage>
        <taxon>Eukaryota</taxon>
        <taxon>Fungi</taxon>
        <taxon>Dikarya</taxon>
        <taxon>Ascomycota</taxon>
        <taxon>Pezizomycotina</taxon>
        <taxon>Dothideomycetes</taxon>
        <taxon>Dothideomycetidae</taxon>
        <taxon>Mycosphaerellales</taxon>
        <taxon>Mycosphaerellaceae</taxon>
        <taxon>Cercospora</taxon>
    </lineage>
</organism>
<reference evidence="2 3" key="1">
    <citation type="submission" date="2021-01" db="EMBL/GenBank/DDBJ databases">
        <title>Cercospora kikuchii MAFF 305040 whole genome shotgun sequence.</title>
        <authorList>
            <person name="Kashiwa T."/>
            <person name="Suzuki T."/>
        </authorList>
    </citation>
    <scope>NUCLEOTIDE SEQUENCE [LARGE SCALE GENOMIC DNA]</scope>
    <source>
        <strain evidence="2 3">MAFF 305040</strain>
    </source>
</reference>
<dbReference type="OrthoDB" id="3649621at2759"/>
<accession>A0A9P3CFK5</accession>
<feature type="compositionally biased region" description="Acidic residues" evidence="1">
    <location>
        <begin position="157"/>
        <end position="167"/>
    </location>
</feature>